<dbReference type="InterPro" id="IPR021890">
    <property type="entry name" value="DUF3501"/>
</dbReference>
<dbReference type="AlphaFoldDB" id="A0A934KMV1"/>
<organism evidence="1 2">
    <name type="scientific">Candidatus Amunia macphersoniae</name>
    <dbReference type="NCBI Taxonomy" id="3127014"/>
    <lineage>
        <taxon>Bacteria</taxon>
        <taxon>Bacillati</taxon>
        <taxon>Candidatus Dormiibacterota</taxon>
        <taxon>Candidatus Dormibacteria</taxon>
        <taxon>Candidatus Aeolococcales</taxon>
        <taxon>Candidatus Aeolococcaceae</taxon>
        <taxon>Candidatus Amunia</taxon>
    </lineage>
</organism>
<evidence type="ECO:0000313" key="1">
    <source>
        <dbReference type="EMBL" id="MBJ7608027.1"/>
    </source>
</evidence>
<gene>
    <name evidence="1" type="ORF">JF887_01160</name>
</gene>
<proteinExistence type="predicted"/>
<protein>
    <submittedName>
        <fullName evidence="1">DUF3501 family protein</fullName>
    </submittedName>
</protein>
<comment type="caution">
    <text evidence="1">The sequence shown here is derived from an EMBL/GenBank/DDBJ whole genome shotgun (WGS) entry which is preliminary data.</text>
</comment>
<dbReference type="EMBL" id="JAEKNN010000005">
    <property type="protein sequence ID" value="MBJ7608027.1"/>
    <property type="molecule type" value="Genomic_DNA"/>
</dbReference>
<accession>A0A934KMV1</accession>
<dbReference type="Pfam" id="PF12007">
    <property type="entry name" value="DUF3501"/>
    <property type="match status" value="1"/>
</dbReference>
<reference evidence="1 2" key="1">
    <citation type="submission" date="2020-10" db="EMBL/GenBank/DDBJ databases">
        <title>Ca. Dormibacterota MAGs.</title>
        <authorList>
            <person name="Montgomery K."/>
        </authorList>
    </citation>
    <scope>NUCLEOTIDE SEQUENCE [LARGE SCALE GENOMIC DNA]</scope>
    <source>
        <strain evidence="1">Mitchell_Peninsula_5</strain>
    </source>
</reference>
<dbReference type="Proteomes" id="UP000614410">
    <property type="component" value="Unassembled WGS sequence"/>
</dbReference>
<name>A0A934KMV1_9BACT</name>
<evidence type="ECO:0000313" key="2">
    <source>
        <dbReference type="Proteomes" id="UP000614410"/>
    </source>
</evidence>
<sequence>MEPLLPRVVRTGADYETERAASRLRLAEAGEDRRVDLGGGLVLVFETAETVLSALEEWLRAERVDDPDRIAAEATAFSALLAGEQALGATLYVDDADPAGLADRVAELEAVGAAVSLVIAGRRITARSDAEDVGAGAMPLAFPLDQWERRALLGGATVEVVVDHPRHRASVALRAEQLPAISVDVER</sequence>